<dbReference type="EnsemblMetazoa" id="G15437.1">
    <property type="protein sequence ID" value="G15437.1:cds"/>
    <property type="gene ID" value="G15437"/>
</dbReference>
<proteinExistence type="predicted"/>
<dbReference type="Proteomes" id="UP000005408">
    <property type="component" value="Unassembled WGS sequence"/>
</dbReference>
<accession>A0A8W8IUA4</accession>
<sequence length="333" mass="38227">MDFTSKALIHYNEKLRREYEIVCLFVRNIGILNTRTGEVTSRSRRAEHLCLPRVTSSDGGNYGVKKSLSDRIIETGSCTQIIKAKGHQLADVKDDHHNFDINNNQLHCKQGDGSIKKWSLIQTGSSNEDEDDTERTCRELELEARAARQKQIEDFFTDPVDREIFPLNPPETPTTRTYRPIEIPTAEESISIMLAKFSAALRDKDFMREVYEYHRLPRPPARGLAPLSYEWLTLNTYSGLMQSTEQQDPGDPQVNANIQQSLDTEIDTIDDQGIRESDSYFSVEEDEENKFGTNWFVRVFCCGANSISKKDRRGDGEKSKGFLSRHRRFFGKK</sequence>
<reference evidence="1" key="1">
    <citation type="submission" date="2022-08" db="UniProtKB">
        <authorList>
            <consortium name="EnsemblMetazoa"/>
        </authorList>
    </citation>
    <scope>IDENTIFICATION</scope>
    <source>
        <strain evidence="1">05x7-T-G4-1.051#20</strain>
    </source>
</reference>
<protein>
    <submittedName>
        <fullName evidence="1">Uncharacterized protein</fullName>
    </submittedName>
</protein>
<name>A0A8W8IUA4_MAGGI</name>
<dbReference type="AlphaFoldDB" id="A0A8W8IUA4"/>
<evidence type="ECO:0000313" key="2">
    <source>
        <dbReference type="Proteomes" id="UP000005408"/>
    </source>
</evidence>
<keyword evidence="2" id="KW-1185">Reference proteome</keyword>
<organism evidence="1 2">
    <name type="scientific">Magallana gigas</name>
    <name type="common">Pacific oyster</name>
    <name type="synonym">Crassostrea gigas</name>
    <dbReference type="NCBI Taxonomy" id="29159"/>
    <lineage>
        <taxon>Eukaryota</taxon>
        <taxon>Metazoa</taxon>
        <taxon>Spiralia</taxon>
        <taxon>Lophotrochozoa</taxon>
        <taxon>Mollusca</taxon>
        <taxon>Bivalvia</taxon>
        <taxon>Autobranchia</taxon>
        <taxon>Pteriomorphia</taxon>
        <taxon>Ostreida</taxon>
        <taxon>Ostreoidea</taxon>
        <taxon>Ostreidae</taxon>
        <taxon>Magallana</taxon>
    </lineage>
</organism>
<evidence type="ECO:0000313" key="1">
    <source>
        <dbReference type="EnsemblMetazoa" id="G15437.1:cds"/>
    </source>
</evidence>